<dbReference type="EMBL" id="JBEXZR010000010">
    <property type="protein sequence ID" value="MEU0708567.1"/>
    <property type="molecule type" value="Genomic_DNA"/>
</dbReference>
<comment type="similarity">
    <text evidence="1">Belongs to the SCO1/2 family.</text>
</comment>
<dbReference type="InterPro" id="IPR036249">
    <property type="entry name" value="Thioredoxin-like_sf"/>
</dbReference>
<dbReference type="PANTHER" id="PTHR12151">
    <property type="entry name" value="ELECTRON TRANSPORT PROTIN SCO1/SENC FAMILY MEMBER"/>
    <property type="match status" value="1"/>
</dbReference>
<dbReference type="InterPro" id="IPR003782">
    <property type="entry name" value="SCO1/SenC"/>
</dbReference>
<evidence type="ECO:0000313" key="5">
    <source>
        <dbReference type="EMBL" id="MEU0708567.1"/>
    </source>
</evidence>
<dbReference type="RefSeq" id="WP_189898586.1">
    <property type="nucleotide sequence ID" value="NZ_JBEXZP010000643.1"/>
</dbReference>
<evidence type="ECO:0000313" key="6">
    <source>
        <dbReference type="Proteomes" id="UP001550378"/>
    </source>
</evidence>
<dbReference type="Proteomes" id="UP001550378">
    <property type="component" value="Unassembled WGS sequence"/>
</dbReference>
<feature type="chain" id="PRO_5046200145" evidence="3">
    <location>
        <begin position="22"/>
        <end position="224"/>
    </location>
</feature>
<dbReference type="PROSITE" id="PS51257">
    <property type="entry name" value="PROKAR_LIPOPROTEIN"/>
    <property type="match status" value="1"/>
</dbReference>
<accession>A0ABV2W4V8</accession>
<feature type="domain" description="Thioredoxin" evidence="4">
    <location>
        <begin position="53"/>
        <end position="220"/>
    </location>
</feature>
<dbReference type="SUPFAM" id="SSF52833">
    <property type="entry name" value="Thioredoxin-like"/>
    <property type="match status" value="1"/>
</dbReference>
<dbReference type="PANTHER" id="PTHR12151:SF25">
    <property type="entry name" value="LINALOOL DEHYDRATASE_ISOMERASE DOMAIN-CONTAINING PROTEIN"/>
    <property type="match status" value="1"/>
</dbReference>
<comment type="caution">
    <text evidence="5">The sequence shown here is derived from an EMBL/GenBank/DDBJ whole genome shotgun (WGS) entry which is preliminary data.</text>
</comment>
<dbReference type="CDD" id="cd02968">
    <property type="entry name" value="SCO"/>
    <property type="match status" value="1"/>
</dbReference>
<proteinExistence type="inferred from homology"/>
<protein>
    <submittedName>
        <fullName evidence="5">SCO family protein</fullName>
    </submittedName>
</protein>
<organism evidence="5 6">
    <name type="scientific">Streptomyces lavendulocolor</name>
    <dbReference type="NCBI Taxonomy" id="67316"/>
    <lineage>
        <taxon>Bacteria</taxon>
        <taxon>Bacillati</taxon>
        <taxon>Actinomycetota</taxon>
        <taxon>Actinomycetes</taxon>
        <taxon>Kitasatosporales</taxon>
        <taxon>Streptomycetaceae</taxon>
        <taxon>Streptomyces</taxon>
    </lineage>
</organism>
<evidence type="ECO:0000256" key="2">
    <source>
        <dbReference type="ARBA" id="ARBA00023008"/>
    </source>
</evidence>
<dbReference type="Gene3D" id="3.40.30.10">
    <property type="entry name" value="Glutaredoxin"/>
    <property type="match status" value="1"/>
</dbReference>
<keyword evidence="3" id="KW-0732">Signal</keyword>
<gene>
    <name evidence="5" type="ORF">ABZ508_14535</name>
</gene>
<evidence type="ECO:0000256" key="1">
    <source>
        <dbReference type="ARBA" id="ARBA00010996"/>
    </source>
</evidence>
<dbReference type="Pfam" id="PF02630">
    <property type="entry name" value="SCO1-SenC"/>
    <property type="match status" value="1"/>
</dbReference>
<name>A0ABV2W4V8_9ACTN</name>
<dbReference type="PROSITE" id="PS51352">
    <property type="entry name" value="THIOREDOXIN_2"/>
    <property type="match status" value="1"/>
</dbReference>
<keyword evidence="2" id="KW-0186">Copper</keyword>
<feature type="signal peptide" evidence="3">
    <location>
        <begin position="1"/>
        <end position="21"/>
    </location>
</feature>
<keyword evidence="6" id="KW-1185">Reference proteome</keyword>
<sequence length="224" mass="23677">MRRRTVLAAALSAGAALTLSACGSGAGAESGAGDVPVISADGTAGPQKAATVLDQPFSKPELVLTDTHGEKFDLREETKGKLTLLYFGYTHCPDACPLTVSNLALAYRDLPQADQDKLRFVFVTTDPERDTPAELGRWLRSAGNADFIGLSGNYKTVEAAARTVGVGMAPPVKDKDGKVTATHGKTVLAFSPKDDRAHVIYSGEEATAEDYAEDLPRLLRGQTP</sequence>
<evidence type="ECO:0000259" key="4">
    <source>
        <dbReference type="PROSITE" id="PS51352"/>
    </source>
</evidence>
<evidence type="ECO:0000256" key="3">
    <source>
        <dbReference type="SAM" id="SignalP"/>
    </source>
</evidence>
<dbReference type="InterPro" id="IPR013766">
    <property type="entry name" value="Thioredoxin_domain"/>
</dbReference>
<reference evidence="5 6" key="1">
    <citation type="submission" date="2024-06" db="EMBL/GenBank/DDBJ databases">
        <title>The Natural Products Discovery Center: Release of the First 8490 Sequenced Strains for Exploring Actinobacteria Biosynthetic Diversity.</title>
        <authorList>
            <person name="Kalkreuter E."/>
            <person name="Kautsar S.A."/>
            <person name="Yang D."/>
            <person name="Bader C.D."/>
            <person name="Teijaro C.N."/>
            <person name="Fluegel L."/>
            <person name="Davis C.M."/>
            <person name="Simpson J.R."/>
            <person name="Lauterbach L."/>
            <person name="Steele A.D."/>
            <person name="Gui C."/>
            <person name="Meng S."/>
            <person name="Li G."/>
            <person name="Viehrig K."/>
            <person name="Ye F."/>
            <person name="Su P."/>
            <person name="Kiefer A.F."/>
            <person name="Nichols A."/>
            <person name="Cepeda A.J."/>
            <person name="Yan W."/>
            <person name="Fan B."/>
            <person name="Jiang Y."/>
            <person name="Adhikari A."/>
            <person name="Zheng C.-J."/>
            <person name="Schuster L."/>
            <person name="Cowan T.M."/>
            <person name="Smanski M.J."/>
            <person name="Chevrette M.G."/>
            <person name="De Carvalho L.P.S."/>
            <person name="Shen B."/>
        </authorList>
    </citation>
    <scope>NUCLEOTIDE SEQUENCE [LARGE SCALE GENOMIC DNA]</scope>
    <source>
        <strain evidence="5 6">NPDC006337</strain>
    </source>
</reference>